<gene>
    <name evidence="4" type="ORF">AKJ42_02585</name>
</gene>
<dbReference type="GO" id="GO:0008270">
    <property type="term" value="F:zinc ion binding"/>
    <property type="evidence" value="ECO:0007669"/>
    <property type="project" value="TreeGrafter"/>
</dbReference>
<evidence type="ECO:0000313" key="5">
    <source>
        <dbReference type="Proteomes" id="UP000070520"/>
    </source>
</evidence>
<organism evidence="4 5">
    <name type="scientific">candidate division MSBL1 archaeon SCGC-AAA261C02</name>
    <dbReference type="NCBI Taxonomy" id="1698272"/>
    <lineage>
        <taxon>Archaea</taxon>
        <taxon>Methanobacteriati</taxon>
        <taxon>Methanobacteriota</taxon>
        <taxon>candidate division MSBL1</taxon>
    </lineage>
</organism>
<evidence type="ECO:0008006" key="6">
    <source>
        <dbReference type="Google" id="ProtNLM"/>
    </source>
</evidence>
<sequence length="123" mass="13681">MHEVKIAEKILGTLRNIAEKHQARVVKANLRIGELNEPDGVLLWLKKLGGKEFESTEFEITRVPIRVSCECGYTGRVESVAHYHGTNPELHIACPKCGGHDFSLTSGQEKEIVDVELEGEADE</sequence>
<keyword evidence="2" id="KW-0479">Metal-binding</keyword>
<dbReference type="GO" id="GO:0051604">
    <property type="term" value="P:protein maturation"/>
    <property type="evidence" value="ECO:0007669"/>
    <property type="project" value="InterPro"/>
</dbReference>
<dbReference type="Pfam" id="PF01155">
    <property type="entry name" value="HypA"/>
    <property type="match status" value="1"/>
</dbReference>
<protein>
    <recommendedName>
        <fullName evidence="6">Hydrogenase maturation factor HypA</fullName>
    </recommendedName>
</protein>
<dbReference type="PANTHER" id="PTHR34535:SF3">
    <property type="entry name" value="HYDROGENASE MATURATION FACTOR HYPA"/>
    <property type="match status" value="1"/>
</dbReference>
<proteinExistence type="predicted"/>
<accession>A0A133UZX6</accession>
<dbReference type="InterPro" id="IPR000688">
    <property type="entry name" value="HypA/HybF"/>
</dbReference>
<dbReference type="PIRSF" id="PIRSF004761">
    <property type="entry name" value="Hydrgn_mat_HypA"/>
    <property type="match status" value="1"/>
</dbReference>
<dbReference type="Gene3D" id="3.30.2320.80">
    <property type="match status" value="1"/>
</dbReference>
<keyword evidence="1" id="KW-0533">Nickel</keyword>
<evidence type="ECO:0000313" key="4">
    <source>
        <dbReference type="EMBL" id="KXA99748.1"/>
    </source>
</evidence>
<dbReference type="GO" id="GO:0016151">
    <property type="term" value="F:nickel cation binding"/>
    <property type="evidence" value="ECO:0007669"/>
    <property type="project" value="InterPro"/>
</dbReference>
<dbReference type="PANTHER" id="PTHR34535">
    <property type="entry name" value="HYDROGENASE MATURATION FACTOR HYPA"/>
    <property type="match status" value="1"/>
</dbReference>
<comment type="caution">
    <text evidence="4">The sequence shown here is derived from an EMBL/GenBank/DDBJ whole genome shotgun (WGS) entry which is preliminary data.</text>
</comment>
<evidence type="ECO:0000256" key="3">
    <source>
        <dbReference type="ARBA" id="ARBA00022833"/>
    </source>
</evidence>
<reference evidence="4 5" key="1">
    <citation type="journal article" date="2016" name="Sci. Rep.">
        <title>Metabolic traits of an uncultured archaeal lineage -MSBL1- from brine pools of the Red Sea.</title>
        <authorList>
            <person name="Mwirichia R."/>
            <person name="Alam I."/>
            <person name="Rashid M."/>
            <person name="Vinu M."/>
            <person name="Ba-Alawi W."/>
            <person name="Anthony Kamau A."/>
            <person name="Kamanda Ngugi D."/>
            <person name="Goker M."/>
            <person name="Klenk H.P."/>
            <person name="Bajic V."/>
            <person name="Stingl U."/>
        </authorList>
    </citation>
    <scope>NUCLEOTIDE SEQUENCE [LARGE SCALE GENOMIC DNA]</scope>
    <source>
        <strain evidence="4">SCGC-AAA261C02</strain>
    </source>
</reference>
<name>A0A133UZX6_9EURY</name>
<dbReference type="EMBL" id="LHXW01000026">
    <property type="protein sequence ID" value="KXA99748.1"/>
    <property type="molecule type" value="Genomic_DNA"/>
</dbReference>
<evidence type="ECO:0000256" key="1">
    <source>
        <dbReference type="ARBA" id="ARBA00022596"/>
    </source>
</evidence>
<dbReference type="AlphaFoldDB" id="A0A133UZX6"/>
<keyword evidence="5" id="KW-1185">Reference proteome</keyword>
<dbReference type="Proteomes" id="UP000070520">
    <property type="component" value="Unassembled WGS sequence"/>
</dbReference>
<evidence type="ECO:0000256" key="2">
    <source>
        <dbReference type="ARBA" id="ARBA00022723"/>
    </source>
</evidence>
<keyword evidence="3" id="KW-0862">Zinc</keyword>